<dbReference type="PANTHER" id="PTHR31151">
    <property type="entry name" value="PROLINE-TRNA LIGASE (DUF1680)"/>
    <property type="match status" value="1"/>
</dbReference>
<dbReference type="EMBL" id="JBHLTM010000011">
    <property type="protein sequence ID" value="MFC0683453.1"/>
    <property type="molecule type" value="Genomic_DNA"/>
</dbReference>
<protein>
    <submittedName>
        <fullName evidence="4">Beta-L-arabinofuranosidase domain-containing protein</fullName>
    </submittedName>
</protein>
<dbReference type="PANTHER" id="PTHR31151:SF0">
    <property type="entry name" value="PROLINE-TRNA LIGASE (DUF1680)"/>
    <property type="match status" value="1"/>
</dbReference>
<sequence>MKANRREWMTGVAALAISSIPLKGFAAVIAPKLPIKAKPLPLSDVRLTASDYATAVEVNVDYLMSLSPDRFLHNFRKYAGLEPKAPIYGGWESDTIAGHTLGHYMTALVLAWQQTGNPECRRRADYIVDELALCQAQRSDGYIGALGRKTKDGKVVDGQEIFPEVMRGEIKSGGFDLNGSWSPLYTVHKYFAGLLDIHSAWGNAKALEVVIGLGGYFEKVFAALDDKQMQELLGCEYGGLNESYAELYAQTGDLRWLKVAERIYDKRVLDPLVAQEDKLSNFHANTQVPKLIGLARIHELTGKDEPGRAARFFWERVTQHHSYVIGGNADREYFFEPDNIALHLTESTCEHCNTYNMLKLTRQLYSWQPDGALFDYYERAHLNHVMSAQNPHTGGFTYMTPMMSGAPRGYSQPGEEAFWCCVGSGMESHSKHGDSIYWQGDDTLFVNLFIPSKAEWKAKGVALTLATEYPFKPEVGVTLDSVNNGKFTLALRIPAWAKDRALVSVNGAPVPANAVNGYAVIDRRWKKGDTIALTLPLDLRFEAAAGSQDVVAVLRGPLVMAADLGPAEMEFTGVEPAMVGDNPLAAFAPIVSDRPRFQTRGVTRPGDLNFVPFYSQYDRRSAVYFKRFSEAGWKSEEASFLAEQARQKDIAARSIDVMHLGEMQPERDHNLTSEISYPVSYRGRNGRDARSGGYFEFTMKVKPGPLLLLQATYWGSERSRVFDIFVDGTKVVTQKLDNDTPGKFMDVDYPLPEALTKGKTAVKVRVVPHDRSSAGPIFGMRLFTAKPAAAK</sequence>
<dbReference type="RefSeq" id="WP_267219250.1">
    <property type="nucleotide sequence ID" value="NZ_JAPCWC010000003.1"/>
</dbReference>
<dbReference type="SUPFAM" id="SSF48208">
    <property type="entry name" value="Six-hairpin glycosidases"/>
    <property type="match status" value="1"/>
</dbReference>
<organism evidence="4 5">
    <name type="scientific">Novosphingobium clariflavum</name>
    <dbReference type="NCBI Taxonomy" id="2029884"/>
    <lineage>
        <taxon>Bacteria</taxon>
        <taxon>Pseudomonadati</taxon>
        <taxon>Pseudomonadota</taxon>
        <taxon>Alphaproteobacteria</taxon>
        <taxon>Sphingomonadales</taxon>
        <taxon>Sphingomonadaceae</taxon>
        <taxon>Novosphingobium</taxon>
    </lineage>
</organism>
<feature type="domain" description="Glycoside hydrolase GH146 substrate-binding" evidence="2">
    <location>
        <begin position="650"/>
        <end position="782"/>
    </location>
</feature>
<reference evidence="4 5" key="1">
    <citation type="submission" date="2024-09" db="EMBL/GenBank/DDBJ databases">
        <authorList>
            <person name="Sun Q."/>
            <person name="Mori K."/>
        </authorList>
    </citation>
    <scope>NUCLEOTIDE SEQUENCE [LARGE SCALE GENOMIC DNA]</scope>
    <source>
        <strain evidence="4 5">CICC 11035S</strain>
    </source>
</reference>
<dbReference type="InterPro" id="IPR046544">
    <property type="entry name" value="GH146_SB_dom"/>
</dbReference>
<keyword evidence="5" id="KW-1185">Reference proteome</keyword>
<comment type="caution">
    <text evidence="4">The sequence shown here is derived from an EMBL/GenBank/DDBJ whole genome shotgun (WGS) entry which is preliminary data.</text>
</comment>
<evidence type="ECO:0000259" key="1">
    <source>
        <dbReference type="Pfam" id="PF07944"/>
    </source>
</evidence>
<name>A0ABV6S5R3_9SPHN</name>
<evidence type="ECO:0000259" key="3">
    <source>
        <dbReference type="Pfam" id="PF20736"/>
    </source>
</evidence>
<dbReference type="Proteomes" id="UP001589858">
    <property type="component" value="Unassembled WGS sequence"/>
</dbReference>
<dbReference type="InterPro" id="IPR008928">
    <property type="entry name" value="6-hairpin_glycosidase_sf"/>
</dbReference>
<evidence type="ECO:0000259" key="2">
    <source>
        <dbReference type="Pfam" id="PF20620"/>
    </source>
</evidence>
<dbReference type="Pfam" id="PF20620">
    <property type="entry name" value="DUF6805"/>
    <property type="match status" value="1"/>
</dbReference>
<feature type="domain" description="Non-reducing end beta-L-arabinofuranosidase-like GH127 middle" evidence="3">
    <location>
        <begin position="443"/>
        <end position="537"/>
    </location>
</feature>
<dbReference type="InterPro" id="IPR049046">
    <property type="entry name" value="Beta-AFase-like_GH127_middle"/>
</dbReference>
<dbReference type="Pfam" id="PF20736">
    <property type="entry name" value="Glyco_hydro127M"/>
    <property type="match status" value="1"/>
</dbReference>
<dbReference type="InterPro" id="IPR012878">
    <property type="entry name" value="Beta-AFase-like_GH127_cat"/>
</dbReference>
<evidence type="ECO:0000313" key="4">
    <source>
        <dbReference type="EMBL" id="MFC0683453.1"/>
    </source>
</evidence>
<evidence type="ECO:0000313" key="5">
    <source>
        <dbReference type="Proteomes" id="UP001589858"/>
    </source>
</evidence>
<feature type="domain" description="Non-reducing end beta-L-arabinofuranosidase-like GH127 catalytic" evidence="1">
    <location>
        <begin position="44"/>
        <end position="433"/>
    </location>
</feature>
<accession>A0ABV6S5R3</accession>
<dbReference type="Pfam" id="PF07944">
    <property type="entry name" value="Beta-AFase-like_GH127_cat"/>
    <property type="match status" value="1"/>
</dbReference>
<proteinExistence type="predicted"/>
<gene>
    <name evidence="4" type="ORF">ACFFF8_02465</name>
</gene>